<name>A0A1B8AVH1_FUSPO</name>
<dbReference type="EMBL" id="LYXU01000002">
    <property type="protein sequence ID" value="OBS24512.1"/>
    <property type="molecule type" value="Genomic_DNA"/>
</dbReference>
<organism evidence="2 3">
    <name type="scientific">Fusarium poae</name>
    <dbReference type="NCBI Taxonomy" id="36050"/>
    <lineage>
        <taxon>Eukaryota</taxon>
        <taxon>Fungi</taxon>
        <taxon>Dikarya</taxon>
        <taxon>Ascomycota</taxon>
        <taxon>Pezizomycotina</taxon>
        <taxon>Sordariomycetes</taxon>
        <taxon>Hypocreomycetidae</taxon>
        <taxon>Hypocreales</taxon>
        <taxon>Nectriaceae</taxon>
        <taxon>Fusarium</taxon>
    </lineage>
</organism>
<feature type="chain" id="PRO_5008603252" evidence="1">
    <location>
        <begin position="22"/>
        <end position="254"/>
    </location>
</feature>
<gene>
    <name evidence="2" type="ORF">FPOA_05053</name>
</gene>
<sequence>MVSRNLLAGALAMLSSRAVIAGPCRLVSSVEASYSTTIVVSASTEFHSTHALETSLTVPMTDVTTSTIIEEATTTTADDLTTTTMSFAVPTTFKLRAHGNFADDLALKSEGNPGGWLAFGELTNTFQEVIFSFDEKTGYIQYDSKDVCVYYDDDGLAAQVKTCTSLQSGRQGPLTCEKPTSNQLKCMIPGKTCSNPPSFPIALCTPTGDEWAQLFVRPYVSGSFLFYLGNGNAMADELDDMDLRAVDIELSRET</sequence>
<comment type="caution">
    <text evidence="2">The sequence shown here is derived from an EMBL/GenBank/DDBJ whole genome shotgun (WGS) entry which is preliminary data.</text>
</comment>
<keyword evidence="1" id="KW-0732">Signal</keyword>
<accession>A0A1B8AVH1</accession>
<proteinExistence type="predicted"/>
<evidence type="ECO:0000256" key="1">
    <source>
        <dbReference type="SAM" id="SignalP"/>
    </source>
</evidence>
<dbReference type="OMA" id="HEMCTIS"/>
<feature type="signal peptide" evidence="1">
    <location>
        <begin position="1"/>
        <end position="21"/>
    </location>
</feature>
<reference evidence="2 3" key="1">
    <citation type="submission" date="2016-06" db="EMBL/GenBank/DDBJ databases">
        <title>Living apart together: crosstalk between the core and supernumerary genomes in a fungal plant pathogen.</title>
        <authorList>
            <person name="Vanheule A."/>
            <person name="Audenaert K."/>
            <person name="Warris S."/>
            <person name="Van De Geest H."/>
            <person name="Schijlen E."/>
            <person name="Hofte M."/>
            <person name="De Saeger S."/>
            <person name="Haesaert G."/>
            <person name="Waalwijk C."/>
            <person name="Van Der Lee T."/>
        </authorList>
    </citation>
    <scope>NUCLEOTIDE SEQUENCE [LARGE SCALE GENOMIC DNA]</scope>
    <source>
        <strain evidence="2 3">2516</strain>
    </source>
</reference>
<dbReference type="AlphaFoldDB" id="A0A1B8AVH1"/>
<keyword evidence="3" id="KW-1185">Reference proteome</keyword>
<dbReference type="Proteomes" id="UP000091967">
    <property type="component" value="Unassembled WGS sequence"/>
</dbReference>
<protein>
    <submittedName>
        <fullName evidence="2">Uncharacterized protein</fullName>
    </submittedName>
</protein>
<evidence type="ECO:0000313" key="3">
    <source>
        <dbReference type="Proteomes" id="UP000091967"/>
    </source>
</evidence>
<evidence type="ECO:0000313" key="2">
    <source>
        <dbReference type="EMBL" id="OBS24512.1"/>
    </source>
</evidence>